<feature type="domain" description="WW" evidence="11">
    <location>
        <begin position="391"/>
        <end position="424"/>
    </location>
</feature>
<dbReference type="FunFam" id="3.90.1750.10:FF:000002">
    <property type="entry name" value="E3 ubiquitin-protein ligase"/>
    <property type="match status" value="1"/>
</dbReference>
<dbReference type="SUPFAM" id="SSF49562">
    <property type="entry name" value="C2 domain (Calcium/lipid-binding domain, CaLB)"/>
    <property type="match status" value="1"/>
</dbReference>
<evidence type="ECO:0000256" key="7">
    <source>
        <dbReference type="PIRSR" id="PIRSR001569-1"/>
    </source>
</evidence>
<organism evidence="13 14">
    <name type="scientific">Sinocyclocheilus grahami</name>
    <name type="common">Dianchi golden-line fish</name>
    <name type="synonym">Barbus grahami</name>
    <dbReference type="NCBI Taxonomy" id="75366"/>
    <lineage>
        <taxon>Eukaryota</taxon>
        <taxon>Metazoa</taxon>
        <taxon>Chordata</taxon>
        <taxon>Craniata</taxon>
        <taxon>Vertebrata</taxon>
        <taxon>Euteleostomi</taxon>
        <taxon>Actinopterygii</taxon>
        <taxon>Neopterygii</taxon>
        <taxon>Teleostei</taxon>
        <taxon>Ostariophysi</taxon>
        <taxon>Cypriniformes</taxon>
        <taxon>Cyprinidae</taxon>
        <taxon>Cyprininae</taxon>
        <taxon>Sinocyclocheilus</taxon>
    </lineage>
</organism>
<feature type="compositionally biased region" description="Polar residues" evidence="9">
    <location>
        <begin position="153"/>
        <end position="179"/>
    </location>
</feature>
<dbReference type="SMART" id="SM00456">
    <property type="entry name" value="WW"/>
    <property type="match status" value="4"/>
</dbReference>
<sequence length="747" mass="86301">MACGVAKAGPANGFPTKAQLQITVISAKLKDNKKNWFGPSPYVEVCVDGQSKKTEKCNNTHSPKWKQPLTVIVTPFSKLIFRVWSHQTLKSDVLLGVATLDVSETLKSHDMKICEVVQTLQLCADRDQSDNIGDLSVCLDGLQVDPEMFQSAEANNQSQSLQSRDPSPSVTDGQEQPSAPNGRVNGMDSPSASSRGSRPQRPPRPSRPPPPTPRRPTSSPGETHLCPYGSLTNSSVCVCVCVCVCSWEQRVDQNGRVYYVDHVEKRTAWERPEPLPTGWERRVDPMGRVYFVDHISRTTTWQRPTMETVRNYEQWQHQRSQLQGAMQQFNQRFIVGDQASATQNKEFDPLGPLPHGWEKRTDSNGRVYFVHHSTRTTQWEDPRTQGLLNEKPLPEGWEMRFTVDGIPYFVDHTHRTTTYIDPRTGKSSLENGPQITYVRDFKAKVQYFRFWCQQLAMPQHIKITVSRKTLFEDSFQQIMSFSSQDLRRRLWIIFPGEEGLDYGGVAREWFFLLSHEVLNPMYCLFEYAGKDNYCLQINPASYINPDHLKYFRFIGRFIAMVMLGAILNNYLESIDPEFYNSLIWIKSWRLSRGVEEQTQAFFEGFNEVLPQQYLQYFDAKELEVMLCGMQEIDLNDWQRNSIYRHYTATSKQILWFWQFIKEMDNEKRMRLLQFVSGTCRLPVGGFADLMGSNGPQKFCIEKVGKENWLPRSHTCFNRLDLPPYRSYEQLKEKLMFAIEETEGFGQE</sequence>
<dbReference type="PROSITE" id="PS50020">
    <property type="entry name" value="WW_DOMAIN_2"/>
    <property type="match status" value="4"/>
</dbReference>
<dbReference type="SMART" id="SM00119">
    <property type="entry name" value="HECTc"/>
    <property type="match status" value="1"/>
</dbReference>
<dbReference type="Pfam" id="PF00632">
    <property type="entry name" value="HECT"/>
    <property type="match status" value="1"/>
</dbReference>
<dbReference type="InterPro" id="IPR024928">
    <property type="entry name" value="E3_ub_ligase_SMURF1"/>
</dbReference>
<reference evidence="13" key="1">
    <citation type="submission" date="2025-08" db="UniProtKB">
        <authorList>
            <consortium name="Ensembl"/>
        </authorList>
    </citation>
    <scope>IDENTIFICATION</scope>
</reference>
<dbReference type="InterPro" id="IPR036020">
    <property type="entry name" value="WW_dom_sf"/>
</dbReference>
<evidence type="ECO:0000256" key="2">
    <source>
        <dbReference type="ARBA" id="ARBA00004906"/>
    </source>
</evidence>
<dbReference type="PROSITE" id="PS50004">
    <property type="entry name" value="C2"/>
    <property type="match status" value="1"/>
</dbReference>
<protein>
    <recommendedName>
        <fullName evidence="6">E3 ubiquitin-protein ligase</fullName>
        <ecNumber evidence="6">2.3.2.26</ecNumber>
    </recommendedName>
</protein>
<dbReference type="Ensembl" id="ENSSGRT00000055330.1">
    <property type="protein sequence ID" value="ENSSGRP00000051791.1"/>
    <property type="gene ID" value="ENSSGRG00000026057.1"/>
</dbReference>
<feature type="domain" description="C2" evidence="10">
    <location>
        <begin position="1"/>
        <end position="115"/>
    </location>
</feature>
<feature type="domain" description="HECT" evidence="12">
    <location>
        <begin position="482"/>
        <end position="747"/>
    </location>
</feature>
<feature type="region of interest" description="Disordered" evidence="9">
    <location>
        <begin position="153"/>
        <end position="221"/>
    </location>
</feature>
<dbReference type="FunFam" id="2.20.70.10:FF:000005">
    <property type="entry name" value="E3 ubiquitin-protein ligase"/>
    <property type="match status" value="1"/>
</dbReference>
<feature type="compositionally biased region" description="Pro residues" evidence="9">
    <location>
        <begin position="200"/>
        <end position="214"/>
    </location>
</feature>
<keyword evidence="3 6" id="KW-0808">Transferase</keyword>
<gene>
    <name evidence="13" type="primary">LOC107570999</name>
</gene>
<dbReference type="InterPro" id="IPR000569">
    <property type="entry name" value="HECT_dom"/>
</dbReference>
<dbReference type="PROSITE" id="PS01159">
    <property type="entry name" value="WW_DOMAIN_1"/>
    <property type="match status" value="3"/>
</dbReference>
<dbReference type="CDD" id="cd00078">
    <property type="entry name" value="HECTc"/>
    <property type="match status" value="1"/>
</dbReference>
<evidence type="ECO:0000256" key="6">
    <source>
        <dbReference type="PIRNR" id="PIRNR001569"/>
    </source>
</evidence>
<feature type="domain" description="WW" evidence="11">
    <location>
        <begin position="247"/>
        <end position="274"/>
    </location>
</feature>
<dbReference type="PANTHER" id="PTHR11254">
    <property type="entry name" value="HECT DOMAIN UBIQUITIN-PROTEIN LIGASE"/>
    <property type="match status" value="1"/>
</dbReference>
<evidence type="ECO:0000313" key="14">
    <source>
        <dbReference type="Proteomes" id="UP000472262"/>
    </source>
</evidence>
<dbReference type="InterPro" id="IPR035983">
    <property type="entry name" value="Hect_E3_ubiquitin_ligase"/>
</dbReference>
<dbReference type="EC" id="2.3.2.26" evidence="6"/>
<comment type="catalytic activity">
    <reaction evidence="1 6">
        <text>S-ubiquitinyl-[E2 ubiquitin-conjugating enzyme]-L-cysteine + [acceptor protein]-L-lysine = [E2 ubiquitin-conjugating enzyme]-L-cysteine + N(6)-ubiquitinyl-[acceptor protein]-L-lysine.</text>
        <dbReference type="EC" id="2.3.2.26"/>
    </reaction>
</comment>
<dbReference type="FunFam" id="2.20.70.10:FF:000009">
    <property type="entry name" value="E3 ubiquitin-protein ligase"/>
    <property type="match status" value="1"/>
</dbReference>
<dbReference type="GO" id="GO:0061630">
    <property type="term" value="F:ubiquitin protein ligase activity"/>
    <property type="evidence" value="ECO:0007669"/>
    <property type="project" value="UniProtKB-EC"/>
</dbReference>
<dbReference type="GO" id="GO:0070534">
    <property type="term" value="P:protein K63-linked ubiquitination"/>
    <property type="evidence" value="ECO:0007669"/>
    <property type="project" value="TreeGrafter"/>
</dbReference>
<dbReference type="SUPFAM" id="SSF56204">
    <property type="entry name" value="Hect, E3 ligase catalytic domain"/>
    <property type="match status" value="1"/>
</dbReference>
<dbReference type="InterPro" id="IPR001202">
    <property type="entry name" value="WW_dom"/>
</dbReference>
<feature type="compositionally biased region" description="Low complexity" evidence="9">
    <location>
        <begin position="189"/>
        <end position="199"/>
    </location>
</feature>
<feature type="domain" description="WW" evidence="11">
    <location>
        <begin position="351"/>
        <end position="384"/>
    </location>
</feature>
<dbReference type="FunFam" id="2.20.70.10:FF:000063">
    <property type="entry name" value="E3 ubiquitin-protein ligase NEDD4"/>
    <property type="match status" value="1"/>
</dbReference>
<dbReference type="SMART" id="SM00239">
    <property type="entry name" value="C2"/>
    <property type="match status" value="1"/>
</dbReference>
<proteinExistence type="predicted"/>
<dbReference type="Gene3D" id="2.20.70.10">
    <property type="match status" value="3"/>
</dbReference>
<dbReference type="PROSITE" id="PS50237">
    <property type="entry name" value="HECT"/>
    <property type="match status" value="1"/>
</dbReference>
<dbReference type="GO" id="GO:0005737">
    <property type="term" value="C:cytoplasm"/>
    <property type="evidence" value="ECO:0007669"/>
    <property type="project" value="TreeGrafter"/>
</dbReference>
<evidence type="ECO:0000259" key="11">
    <source>
        <dbReference type="PROSITE" id="PS50020"/>
    </source>
</evidence>
<dbReference type="InterPro" id="IPR035892">
    <property type="entry name" value="C2_domain_sf"/>
</dbReference>
<dbReference type="GO" id="GO:0070936">
    <property type="term" value="P:protein K48-linked ubiquitination"/>
    <property type="evidence" value="ECO:0007669"/>
    <property type="project" value="TreeGrafter"/>
</dbReference>
<dbReference type="CDD" id="cd04021">
    <property type="entry name" value="C2_E3_ubiquitin_ligase"/>
    <property type="match status" value="1"/>
</dbReference>
<keyword evidence="5 6" id="KW-0833">Ubl conjugation pathway</keyword>
<evidence type="ECO:0000256" key="8">
    <source>
        <dbReference type="PROSITE-ProRule" id="PRU00104"/>
    </source>
</evidence>
<dbReference type="PANTHER" id="PTHR11254:SF66">
    <property type="entry name" value="E3 UBIQUITIN-PROTEIN LIGASE ITCHY HOMOLOG"/>
    <property type="match status" value="1"/>
</dbReference>
<evidence type="ECO:0000256" key="1">
    <source>
        <dbReference type="ARBA" id="ARBA00000885"/>
    </source>
</evidence>
<dbReference type="InterPro" id="IPR000008">
    <property type="entry name" value="C2_dom"/>
</dbReference>
<dbReference type="UniPathway" id="UPA00143"/>
<accession>A0A672NKP9</accession>
<feature type="domain" description="WW" evidence="11">
    <location>
        <begin position="273"/>
        <end position="306"/>
    </location>
</feature>
<dbReference type="CDD" id="cd00201">
    <property type="entry name" value="WW"/>
    <property type="match status" value="4"/>
</dbReference>
<keyword evidence="14" id="KW-1185">Reference proteome</keyword>
<dbReference type="Gene3D" id="2.60.40.150">
    <property type="entry name" value="C2 domain"/>
    <property type="match status" value="1"/>
</dbReference>
<dbReference type="PIRSF" id="PIRSF001569">
    <property type="entry name" value="E3_ub_ligase_SMURF1"/>
    <property type="match status" value="1"/>
</dbReference>
<name>A0A672NKP9_SINGR</name>
<feature type="active site" description="Glycyl thioester intermediate" evidence="7 8">
    <location>
        <position position="715"/>
    </location>
</feature>
<dbReference type="SUPFAM" id="SSF51045">
    <property type="entry name" value="WW domain"/>
    <property type="match status" value="4"/>
</dbReference>
<dbReference type="GO" id="GO:0043161">
    <property type="term" value="P:proteasome-mediated ubiquitin-dependent protein catabolic process"/>
    <property type="evidence" value="ECO:0007669"/>
    <property type="project" value="TreeGrafter"/>
</dbReference>
<dbReference type="Pfam" id="PF00168">
    <property type="entry name" value="C2"/>
    <property type="match status" value="1"/>
</dbReference>
<dbReference type="Proteomes" id="UP000472262">
    <property type="component" value="Unassembled WGS sequence"/>
</dbReference>
<evidence type="ECO:0000259" key="12">
    <source>
        <dbReference type="PROSITE" id="PS50237"/>
    </source>
</evidence>
<dbReference type="InterPro" id="IPR050409">
    <property type="entry name" value="E3_ubiq-protein_ligase"/>
</dbReference>
<comment type="pathway">
    <text evidence="2 6">Protein modification; protein ubiquitination.</text>
</comment>
<dbReference type="Gene3D" id="3.30.2410.10">
    <property type="entry name" value="Hect, E3 ligase catalytic domain"/>
    <property type="match status" value="1"/>
</dbReference>
<dbReference type="FunFam" id="3.30.2410.10:FF:000002">
    <property type="entry name" value="E3 ubiquitin-protein ligase HECW2"/>
    <property type="match status" value="1"/>
</dbReference>
<evidence type="ECO:0000256" key="9">
    <source>
        <dbReference type="SAM" id="MobiDB-lite"/>
    </source>
</evidence>
<dbReference type="FunFam" id="2.60.40.150:FF:000092">
    <property type="entry name" value="E3 ubiquitin-protein ligase"/>
    <property type="match status" value="1"/>
</dbReference>
<dbReference type="AlphaFoldDB" id="A0A672NKP9"/>
<dbReference type="Gene3D" id="3.90.1750.10">
    <property type="entry name" value="Hect, E3 ligase catalytic domains"/>
    <property type="match status" value="2"/>
</dbReference>
<evidence type="ECO:0000256" key="5">
    <source>
        <dbReference type="ARBA" id="ARBA00022786"/>
    </source>
</evidence>
<evidence type="ECO:0000256" key="4">
    <source>
        <dbReference type="ARBA" id="ARBA00022737"/>
    </source>
</evidence>
<evidence type="ECO:0000259" key="10">
    <source>
        <dbReference type="PROSITE" id="PS50004"/>
    </source>
</evidence>
<dbReference type="GO" id="GO:0035519">
    <property type="term" value="P:protein K29-linked ubiquitination"/>
    <property type="evidence" value="ECO:0007669"/>
    <property type="project" value="TreeGrafter"/>
</dbReference>
<reference evidence="13" key="2">
    <citation type="submission" date="2025-09" db="UniProtKB">
        <authorList>
            <consortium name="Ensembl"/>
        </authorList>
    </citation>
    <scope>IDENTIFICATION</scope>
</reference>
<evidence type="ECO:0000313" key="13">
    <source>
        <dbReference type="Ensembl" id="ENSSGRP00000051791.1"/>
    </source>
</evidence>
<dbReference type="Pfam" id="PF00397">
    <property type="entry name" value="WW"/>
    <property type="match status" value="4"/>
</dbReference>
<evidence type="ECO:0000256" key="3">
    <source>
        <dbReference type="ARBA" id="ARBA00022679"/>
    </source>
</evidence>
<keyword evidence="4" id="KW-0677">Repeat</keyword>